<protein>
    <submittedName>
        <fullName evidence="2">Uncharacterized protein</fullName>
    </submittedName>
</protein>
<dbReference type="AlphaFoldDB" id="A0A6C0KRN3"/>
<sequence length="131" mass="15282">MQSLNININNLNPGIRYKIIKNNNDIYSGEFVRSYNVQNNNGKSEKMLVFKNPFDETNGYDQGQEYHILSSLIKKIFVPVASYKSVLPSDIGRNISEYGGNRKTFKKKYKKNIKTKNKKNKNKRKTRSIRN</sequence>
<organism evidence="2">
    <name type="scientific">viral metagenome</name>
    <dbReference type="NCBI Taxonomy" id="1070528"/>
    <lineage>
        <taxon>unclassified sequences</taxon>
        <taxon>metagenomes</taxon>
        <taxon>organismal metagenomes</taxon>
    </lineage>
</organism>
<dbReference type="EMBL" id="MN740948">
    <property type="protein sequence ID" value="QHU19367.1"/>
    <property type="molecule type" value="Genomic_DNA"/>
</dbReference>
<accession>A0A6C0KRN3</accession>
<proteinExistence type="predicted"/>
<evidence type="ECO:0000313" key="2">
    <source>
        <dbReference type="EMBL" id="QHU19367.1"/>
    </source>
</evidence>
<feature type="compositionally biased region" description="Basic residues" evidence="1">
    <location>
        <begin position="103"/>
        <end position="131"/>
    </location>
</feature>
<name>A0A6C0KRN3_9ZZZZ</name>
<reference evidence="2" key="1">
    <citation type="journal article" date="2020" name="Nature">
        <title>Giant virus diversity and host interactions through global metagenomics.</title>
        <authorList>
            <person name="Schulz F."/>
            <person name="Roux S."/>
            <person name="Paez-Espino D."/>
            <person name="Jungbluth S."/>
            <person name="Walsh D.A."/>
            <person name="Denef V.J."/>
            <person name="McMahon K.D."/>
            <person name="Konstantinidis K.T."/>
            <person name="Eloe-Fadrosh E.A."/>
            <person name="Kyrpides N.C."/>
            <person name="Woyke T."/>
        </authorList>
    </citation>
    <scope>NUCLEOTIDE SEQUENCE</scope>
    <source>
        <strain evidence="2">GVMAG-S-3300013014-104</strain>
    </source>
</reference>
<feature type="region of interest" description="Disordered" evidence="1">
    <location>
        <begin position="102"/>
        <end position="131"/>
    </location>
</feature>
<evidence type="ECO:0000256" key="1">
    <source>
        <dbReference type="SAM" id="MobiDB-lite"/>
    </source>
</evidence>